<gene>
    <name evidence="2" type="ORF">ACFQGU_11355</name>
</gene>
<feature type="region of interest" description="Disordered" evidence="1">
    <location>
        <begin position="52"/>
        <end position="72"/>
    </location>
</feature>
<proteinExistence type="predicted"/>
<dbReference type="RefSeq" id="WP_386766725.1">
    <property type="nucleotide sequence ID" value="NZ_JBHSTI010000008.1"/>
</dbReference>
<accession>A0ABW1T1B7</accession>
<evidence type="ECO:0000313" key="2">
    <source>
        <dbReference type="EMBL" id="MFC6238476.1"/>
    </source>
</evidence>
<dbReference type="EMBL" id="JBHSTI010000008">
    <property type="protein sequence ID" value="MFC6238476.1"/>
    <property type="molecule type" value="Genomic_DNA"/>
</dbReference>
<protein>
    <submittedName>
        <fullName evidence="2">Uncharacterized protein</fullName>
    </submittedName>
</protein>
<keyword evidence="3" id="KW-1185">Reference proteome</keyword>
<reference evidence="3" key="1">
    <citation type="journal article" date="2019" name="Int. J. Syst. Evol. Microbiol.">
        <title>The Global Catalogue of Microorganisms (GCM) 10K type strain sequencing project: providing services to taxonomists for standard genome sequencing and annotation.</title>
        <authorList>
            <consortium name="The Broad Institute Genomics Platform"/>
            <consortium name="The Broad Institute Genome Sequencing Center for Infectious Disease"/>
            <person name="Wu L."/>
            <person name="Ma J."/>
        </authorList>
    </citation>
    <scope>NUCLEOTIDE SEQUENCE [LARGE SCALE GENOMIC DNA]</scope>
    <source>
        <strain evidence="3">CGMCC 4.7317</strain>
    </source>
</reference>
<organism evidence="2 3">
    <name type="scientific">Longivirga aurantiaca</name>
    <dbReference type="NCBI Taxonomy" id="1837743"/>
    <lineage>
        <taxon>Bacteria</taxon>
        <taxon>Bacillati</taxon>
        <taxon>Actinomycetota</taxon>
        <taxon>Actinomycetes</taxon>
        <taxon>Sporichthyales</taxon>
        <taxon>Sporichthyaceae</taxon>
        <taxon>Longivirga</taxon>
    </lineage>
</organism>
<comment type="caution">
    <text evidence="2">The sequence shown here is derived from an EMBL/GenBank/DDBJ whole genome shotgun (WGS) entry which is preliminary data.</text>
</comment>
<sequence>MTLESEHLQVSSVRVPTHAAAAIPLADPVDRRADTPLRLVLPGPHLAAARAAASGLGGSADPVERQWRRRGGRRVDAVDPERIVVSRREPL</sequence>
<dbReference type="Proteomes" id="UP001596138">
    <property type="component" value="Unassembled WGS sequence"/>
</dbReference>
<name>A0ABW1T1B7_9ACTN</name>
<evidence type="ECO:0000256" key="1">
    <source>
        <dbReference type="SAM" id="MobiDB-lite"/>
    </source>
</evidence>
<evidence type="ECO:0000313" key="3">
    <source>
        <dbReference type="Proteomes" id="UP001596138"/>
    </source>
</evidence>